<keyword evidence="1" id="KW-0547">Nucleotide-binding</keyword>
<dbReference type="GO" id="GO:0004672">
    <property type="term" value="F:protein kinase activity"/>
    <property type="evidence" value="ECO:0007669"/>
    <property type="project" value="InterPro"/>
</dbReference>
<feature type="domain" description="Protein kinase" evidence="4">
    <location>
        <begin position="457"/>
        <end position="743"/>
    </location>
</feature>
<dbReference type="InterPro" id="IPR011009">
    <property type="entry name" value="Kinase-like_dom_sf"/>
</dbReference>
<feature type="compositionally biased region" description="Low complexity" evidence="3">
    <location>
        <begin position="291"/>
        <end position="302"/>
    </location>
</feature>
<dbReference type="Gene3D" id="1.10.510.10">
    <property type="entry name" value="Transferase(Phosphotransferase) domain 1"/>
    <property type="match status" value="2"/>
</dbReference>
<evidence type="ECO:0000313" key="5">
    <source>
        <dbReference type="EMBL" id="URD89949.1"/>
    </source>
</evidence>
<feature type="compositionally biased region" description="Low complexity" evidence="3">
    <location>
        <begin position="326"/>
        <end position="341"/>
    </location>
</feature>
<evidence type="ECO:0000259" key="4">
    <source>
        <dbReference type="PROSITE" id="PS50011"/>
    </source>
</evidence>
<dbReference type="OrthoDB" id="1857192at2759"/>
<dbReference type="AlphaFoldDB" id="A0A9E7F5Q9"/>
<keyword evidence="2" id="KW-0067">ATP-binding</keyword>
<sequence length="743" mass="82305">MKRAHPFQQKVGICELEVTAEQGRSLKRSKNRAGYGSHGLVVKVPWSVLGAEMSTSQQPKQGKTDKGLDAPKNIVVAVKSSKEIPKTALVWALKHVVQPGDCITLIVVVSPHNSGRKLWGFPRFSGDCASGQGKPLSGGTLEQKCDITDSYSQMMLQLHDVYDSNKINIKIKIVSGSPCGAVAAESKRIQANWVVLDKQLKHEEKRCLEVLQCNIVSMKRSQAKVLRLNLVGSPKEEPQIPCEMPSKLAVLTGKTASNAEDTQNPVKGPAVTPTSSPEVGTPFTATEAGMSSGSSSDPGTSPFIVSEKISCLKKDEQIDTKETPNSDVTSSESDSETLSPSRTDMQPWMDEILGVSQTSSRELEEVAQRLNKRAHISTAKTLLERLPKHNKESEIVYLSDKSDLNFSGNVRDAILLSRNVPPGPPPLCSICQQKAPVFGKPPRWFSYSELELATDGFSQTNFLAEGGFGSVHRGVLPDGQAVAVKQHKIASSQGDQEFCSEVEVLSCAQHRNVVMLIGFCIEDSRRLLVYEYICNGSLDSHLYGRHREPLEWSARQKVAVGAARGLRYLHEECRVGCIVHRDMRPNNILITHDFEPLVGDFGLARWQPNGDLGVETRARPLLAEHAIDELIDPCLANRYREHEVRSMLHAASLCIRHDPHARPRMSQVLWMLEGDMAMESSYISSPGYGNGNRSGRMWLDHQWHRQHDVPFMQETSRVSGGKHSYEDLRSAWERGRAGIMRRF</sequence>
<evidence type="ECO:0000256" key="1">
    <source>
        <dbReference type="ARBA" id="ARBA00022741"/>
    </source>
</evidence>
<reference evidence="5" key="1">
    <citation type="submission" date="2022-05" db="EMBL/GenBank/DDBJ databases">
        <title>The Musa troglodytarum L. genome provides insights into the mechanism of non-climacteric behaviour and enrichment of carotenoids.</title>
        <authorList>
            <person name="Wang J."/>
        </authorList>
    </citation>
    <scope>NUCLEOTIDE SEQUENCE</scope>
    <source>
        <tissue evidence="5">Leaf</tissue>
    </source>
</reference>
<dbReference type="InterPro" id="IPR008266">
    <property type="entry name" value="Tyr_kinase_AS"/>
</dbReference>
<dbReference type="SUPFAM" id="SSF56112">
    <property type="entry name" value="Protein kinase-like (PK-like)"/>
    <property type="match status" value="1"/>
</dbReference>
<dbReference type="FunFam" id="3.30.200.20:FF:000162">
    <property type="entry name" value="Adenine nucleotide alpha hydrolase-like domain kinase"/>
    <property type="match status" value="1"/>
</dbReference>
<evidence type="ECO:0000256" key="2">
    <source>
        <dbReference type="ARBA" id="ARBA00022840"/>
    </source>
</evidence>
<proteinExistence type="predicted"/>
<gene>
    <name evidence="5" type="ORF">MUK42_28757</name>
</gene>
<dbReference type="Gene3D" id="3.40.50.620">
    <property type="entry name" value="HUPs"/>
    <property type="match status" value="1"/>
</dbReference>
<organism evidence="5 6">
    <name type="scientific">Musa troglodytarum</name>
    <name type="common">fe'i banana</name>
    <dbReference type="NCBI Taxonomy" id="320322"/>
    <lineage>
        <taxon>Eukaryota</taxon>
        <taxon>Viridiplantae</taxon>
        <taxon>Streptophyta</taxon>
        <taxon>Embryophyta</taxon>
        <taxon>Tracheophyta</taxon>
        <taxon>Spermatophyta</taxon>
        <taxon>Magnoliopsida</taxon>
        <taxon>Liliopsida</taxon>
        <taxon>Zingiberales</taxon>
        <taxon>Musaceae</taxon>
        <taxon>Musa</taxon>
    </lineage>
</organism>
<dbReference type="PANTHER" id="PTHR47989">
    <property type="entry name" value="OS01G0750732 PROTEIN"/>
    <property type="match status" value="1"/>
</dbReference>
<dbReference type="Gene3D" id="3.30.200.20">
    <property type="entry name" value="Phosphorylase Kinase, domain 1"/>
    <property type="match status" value="1"/>
</dbReference>
<dbReference type="PANTHER" id="PTHR47989:SF14">
    <property type="entry name" value="INACTIVE PROTEIN KINASE SELMODRAFT_444075"/>
    <property type="match status" value="1"/>
</dbReference>
<dbReference type="CDD" id="cd00293">
    <property type="entry name" value="USP-like"/>
    <property type="match status" value="1"/>
</dbReference>
<dbReference type="Pfam" id="PF07714">
    <property type="entry name" value="PK_Tyr_Ser-Thr"/>
    <property type="match status" value="1"/>
</dbReference>
<evidence type="ECO:0000313" key="6">
    <source>
        <dbReference type="Proteomes" id="UP001055439"/>
    </source>
</evidence>
<keyword evidence="6" id="KW-1185">Reference proteome</keyword>
<dbReference type="PROSITE" id="PS50011">
    <property type="entry name" value="PROTEIN_KINASE_DOM"/>
    <property type="match status" value="1"/>
</dbReference>
<accession>A0A9E7F5Q9</accession>
<dbReference type="InterPro" id="IPR000719">
    <property type="entry name" value="Prot_kinase_dom"/>
</dbReference>
<name>A0A9E7F5Q9_9LILI</name>
<dbReference type="GO" id="GO:0005524">
    <property type="term" value="F:ATP binding"/>
    <property type="evidence" value="ECO:0007669"/>
    <property type="project" value="UniProtKB-KW"/>
</dbReference>
<dbReference type="PROSITE" id="PS00109">
    <property type="entry name" value="PROTEIN_KINASE_TYR"/>
    <property type="match status" value="1"/>
</dbReference>
<protein>
    <submittedName>
        <fullName evidence="5">STYKc</fullName>
    </submittedName>
</protein>
<dbReference type="EMBL" id="CP097504">
    <property type="protein sequence ID" value="URD89949.1"/>
    <property type="molecule type" value="Genomic_DNA"/>
</dbReference>
<dbReference type="FunFam" id="3.40.50.620:FF:000211">
    <property type="entry name" value="Dual-specific kinase DSK1-like"/>
    <property type="match status" value="1"/>
</dbReference>
<dbReference type="InterPro" id="IPR014729">
    <property type="entry name" value="Rossmann-like_a/b/a_fold"/>
</dbReference>
<dbReference type="InterPro" id="IPR001245">
    <property type="entry name" value="Ser-Thr/Tyr_kinase_cat_dom"/>
</dbReference>
<evidence type="ECO:0000256" key="3">
    <source>
        <dbReference type="SAM" id="MobiDB-lite"/>
    </source>
</evidence>
<dbReference type="Proteomes" id="UP001055439">
    <property type="component" value="Chromosome 2"/>
</dbReference>
<feature type="compositionally biased region" description="Basic and acidic residues" evidence="3">
    <location>
        <begin position="310"/>
        <end position="324"/>
    </location>
</feature>
<feature type="region of interest" description="Disordered" evidence="3">
    <location>
        <begin position="257"/>
        <end position="346"/>
    </location>
</feature>